<dbReference type="RefSeq" id="WP_168080675.1">
    <property type="nucleotide sequence ID" value="NZ_JAAVJI010000001.1"/>
</dbReference>
<comment type="caution">
    <text evidence="1">The sequence shown here is derived from an EMBL/GenBank/DDBJ whole genome shotgun (WGS) entry which is preliminary data.</text>
</comment>
<protein>
    <submittedName>
        <fullName evidence="1">DUF1654 domain-containing protein</fullName>
    </submittedName>
</protein>
<dbReference type="Proteomes" id="UP000746535">
    <property type="component" value="Unassembled WGS sequence"/>
</dbReference>
<organism evidence="1 2">
    <name type="scientific">Pseudomonas quercus</name>
    <dbReference type="NCBI Taxonomy" id="2722792"/>
    <lineage>
        <taxon>Bacteria</taxon>
        <taxon>Pseudomonadati</taxon>
        <taxon>Pseudomonadota</taxon>
        <taxon>Gammaproteobacteria</taxon>
        <taxon>Pseudomonadales</taxon>
        <taxon>Pseudomonadaceae</taxon>
        <taxon>Pseudomonas</taxon>
    </lineage>
</organism>
<evidence type="ECO:0000313" key="1">
    <source>
        <dbReference type="EMBL" id="NJO99484.1"/>
    </source>
</evidence>
<evidence type="ECO:0000313" key="2">
    <source>
        <dbReference type="Proteomes" id="UP000746535"/>
    </source>
</evidence>
<dbReference type="EMBL" id="JAAVJI010000001">
    <property type="protein sequence ID" value="NJO99484.1"/>
    <property type="molecule type" value="Genomic_DNA"/>
</dbReference>
<reference evidence="1 2" key="1">
    <citation type="submission" date="2020-03" db="EMBL/GenBank/DDBJ databases">
        <authorList>
            <person name="Wang L."/>
            <person name="He N."/>
            <person name="Li Y."/>
            <person name="Fang Y."/>
            <person name="Zhang F."/>
        </authorList>
    </citation>
    <scope>NUCLEOTIDE SEQUENCE [LARGE SCALE GENOMIC DNA]</scope>
    <source>
        <strain evidence="2">hsmgli-8</strain>
    </source>
</reference>
<keyword evidence="2" id="KW-1185">Reference proteome</keyword>
<accession>A0ABX0Y942</accession>
<name>A0ABX0Y942_9PSED</name>
<proteinExistence type="predicted"/>
<sequence length="84" mass="9790">MARTETRATHTPPTSYELMGLRLQKVINSSASQLSRSAVLERRPEDQEQDWDRLIEEIGENEHVTIRHRGNHFLTLVWSVPTEH</sequence>
<gene>
    <name evidence="1" type="ORF">HBH25_01205</name>
</gene>
<dbReference type="Pfam" id="PF07867">
    <property type="entry name" value="DUF1654"/>
    <property type="match status" value="1"/>
</dbReference>
<dbReference type="InterPro" id="IPR012449">
    <property type="entry name" value="Phage_F116_Orf28"/>
</dbReference>